<protein>
    <submittedName>
        <fullName evidence="7">Tetraspanin-7-like</fullName>
    </submittedName>
</protein>
<dbReference type="PANTHER" id="PTHR19282">
    <property type="entry name" value="TETRASPANIN"/>
    <property type="match status" value="1"/>
</dbReference>
<dbReference type="Pfam" id="PF00335">
    <property type="entry name" value="Tetraspanin"/>
    <property type="match status" value="1"/>
</dbReference>
<evidence type="ECO:0000256" key="5">
    <source>
        <dbReference type="SAM" id="Phobius"/>
    </source>
</evidence>
<dbReference type="CDD" id="cd03127">
    <property type="entry name" value="tetraspanin_LEL"/>
    <property type="match status" value="1"/>
</dbReference>
<keyword evidence="6" id="KW-1185">Reference proteome</keyword>
<dbReference type="InterPro" id="IPR008952">
    <property type="entry name" value="Tetraspanin_EC2_sf"/>
</dbReference>
<keyword evidence="2 5" id="KW-0812">Transmembrane</keyword>
<proteinExistence type="predicted"/>
<accession>A0A6J2Y7H0</accession>
<name>A0A6J2Y7H0_SITOR</name>
<dbReference type="GO" id="GO:0005886">
    <property type="term" value="C:plasma membrane"/>
    <property type="evidence" value="ECO:0007669"/>
    <property type="project" value="TreeGrafter"/>
</dbReference>
<dbReference type="GeneID" id="115884644"/>
<comment type="subcellular location">
    <subcellularLocation>
        <location evidence="1">Membrane</location>
        <topology evidence="1">Multi-pass membrane protein</topology>
    </subcellularLocation>
</comment>
<keyword evidence="3 5" id="KW-1133">Transmembrane helix</keyword>
<dbReference type="OrthoDB" id="5982705at2759"/>
<dbReference type="PANTHER" id="PTHR19282:SF273">
    <property type="entry name" value="TETRASPANIN"/>
    <property type="match status" value="1"/>
</dbReference>
<dbReference type="InterPro" id="IPR018499">
    <property type="entry name" value="Tetraspanin/Peripherin"/>
</dbReference>
<evidence type="ECO:0000256" key="1">
    <source>
        <dbReference type="ARBA" id="ARBA00004141"/>
    </source>
</evidence>
<keyword evidence="4 5" id="KW-0472">Membrane</keyword>
<reference evidence="7" key="1">
    <citation type="submission" date="2025-08" db="UniProtKB">
        <authorList>
            <consortium name="RefSeq"/>
        </authorList>
    </citation>
    <scope>IDENTIFICATION</scope>
    <source>
        <tissue evidence="7">Gonads</tissue>
    </source>
</reference>
<dbReference type="InParanoid" id="A0A6J2Y7H0"/>
<evidence type="ECO:0000313" key="6">
    <source>
        <dbReference type="Proteomes" id="UP000504635"/>
    </source>
</evidence>
<dbReference type="RefSeq" id="XP_030759161.1">
    <property type="nucleotide sequence ID" value="XM_030903301.1"/>
</dbReference>
<evidence type="ECO:0000313" key="7">
    <source>
        <dbReference type="RefSeq" id="XP_030759161.1"/>
    </source>
</evidence>
<evidence type="ECO:0000256" key="3">
    <source>
        <dbReference type="ARBA" id="ARBA00022989"/>
    </source>
</evidence>
<dbReference type="Proteomes" id="UP000504635">
    <property type="component" value="Unplaced"/>
</dbReference>
<organism evidence="6 7">
    <name type="scientific">Sitophilus oryzae</name>
    <name type="common">Rice weevil</name>
    <name type="synonym">Curculio oryzae</name>
    <dbReference type="NCBI Taxonomy" id="7048"/>
    <lineage>
        <taxon>Eukaryota</taxon>
        <taxon>Metazoa</taxon>
        <taxon>Ecdysozoa</taxon>
        <taxon>Arthropoda</taxon>
        <taxon>Hexapoda</taxon>
        <taxon>Insecta</taxon>
        <taxon>Pterygota</taxon>
        <taxon>Neoptera</taxon>
        <taxon>Endopterygota</taxon>
        <taxon>Coleoptera</taxon>
        <taxon>Polyphaga</taxon>
        <taxon>Cucujiformia</taxon>
        <taxon>Curculionidae</taxon>
        <taxon>Dryophthorinae</taxon>
        <taxon>Sitophilus</taxon>
    </lineage>
</organism>
<dbReference type="AlphaFoldDB" id="A0A6J2Y7H0"/>
<evidence type="ECO:0000256" key="2">
    <source>
        <dbReference type="ARBA" id="ARBA00022692"/>
    </source>
</evidence>
<dbReference type="KEGG" id="soy:115884644"/>
<dbReference type="PRINTS" id="PR00259">
    <property type="entry name" value="TMFOUR"/>
</dbReference>
<feature type="transmembrane region" description="Helical" evidence="5">
    <location>
        <begin position="40"/>
        <end position="61"/>
    </location>
</feature>
<gene>
    <name evidence="7" type="primary">LOC115884644</name>
</gene>
<dbReference type="SUPFAM" id="SSF48652">
    <property type="entry name" value="Tetraspanin"/>
    <property type="match status" value="1"/>
</dbReference>
<sequence>MWCYRRILKISWTKHTSNEGVPGQLNKDRELLSTIKAKKFALCLLVIFIIELAVGIAAAVYKNDFHKGIKQLMRESMNKYETNEADRMAWDNLQTKLKCCGVDKNNDWILLLGKRPLSCCHATRDGSQPPEAIHCNSAKTGDEILYSDGCFDMIEYKAEEASKVLIGVGIGIAFVELIGIVLACWLASAIKSRS</sequence>
<feature type="transmembrane region" description="Helical" evidence="5">
    <location>
        <begin position="164"/>
        <end position="187"/>
    </location>
</feature>
<dbReference type="Gene3D" id="1.10.1450.10">
    <property type="entry name" value="Tetraspanin"/>
    <property type="match status" value="1"/>
</dbReference>
<evidence type="ECO:0000256" key="4">
    <source>
        <dbReference type="ARBA" id="ARBA00023136"/>
    </source>
</evidence>